<sequence>MPSLSARARAGAVFLFVIALVLAVLALKNPIKVALQSGETVTAEFDGNYGLRAGLSKVKVAGLKVGIVTDIDRVGERTVVRMKVDDDALVAIGSEPSARVTPLTLLGGQYSVELIPGGSGPYAGATIPAARTSTPVELDKVLAALPSDTRAATQGVVRKLRTSLEKGGRTGLEEVLHQAPLTLPSTTEALEAAQGTRPEQDLREVVSGFQGFAQTLAERRDELDPLLVDLATTSRVLAGHRDDLAATVDRLPETLDAADRGLARLDGTLDLLDRSTDDLVPTVRRLRPLLDALAPTLEEARPVVEDLPPLLRDARETVATLVPVVDNATGLVDDVRGPVIQRVEGPILDKLDRTWHGAPDGPYRNSGGGVQAQNKFYEEIAYMITNLDRSSMTQDPQGSLLNFQAGAGTSTLQPIGLDEMLADLLPQLRGDVR</sequence>
<dbReference type="InterPro" id="IPR003399">
    <property type="entry name" value="Mce/MlaD"/>
</dbReference>
<dbReference type="PANTHER" id="PTHR33371:SF4">
    <property type="entry name" value="INTERMEMBRANE PHOSPHOLIPID TRANSPORT SYSTEM BINDING PROTEIN MLAD"/>
    <property type="match status" value="1"/>
</dbReference>
<feature type="domain" description="Mce/MlaD" evidence="1">
    <location>
        <begin position="38"/>
        <end position="117"/>
    </location>
</feature>
<accession>A0ABP6V3V0</accession>
<evidence type="ECO:0000313" key="3">
    <source>
        <dbReference type="Proteomes" id="UP001500301"/>
    </source>
</evidence>
<comment type="caution">
    <text evidence="2">The sequence shown here is derived from an EMBL/GenBank/DDBJ whole genome shotgun (WGS) entry which is preliminary data.</text>
</comment>
<dbReference type="PANTHER" id="PTHR33371">
    <property type="entry name" value="INTERMEMBRANE PHOSPHOLIPID TRANSPORT SYSTEM BINDING PROTEIN MLAD-RELATED"/>
    <property type="match status" value="1"/>
</dbReference>
<proteinExistence type="predicted"/>
<name>A0ABP6V3V0_9ACTN</name>
<protein>
    <recommendedName>
        <fullName evidence="1">Mce/MlaD domain-containing protein</fullName>
    </recommendedName>
</protein>
<dbReference type="InterPro" id="IPR052336">
    <property type="entry name" value="MlaD_Phospholipid_Transporter"/>
</dbReference>
<evidence type="ECO:0000259" key="1">
    <source>
        <dbReference type="Pfam" id="PF02470"/>
    </source>
</evidence>
<gene>
    <name evidence="2" type="ORF">GCM10022263_15980</name>
</gene>
<reference evidence="3" key="1">
    <citation type="journal article" date="2019" name="Int. J. Syst. Evol. Microbiol.">
        <title>The Global Catalogue of Microorganisms (GCM) 10K type strain sequencing project: providing services to taxonomists for standard genome sequencing and annotation.</title>
        <authorList>
            <consortium name="The Broad Institute Genomics Platform"/>
            <consortium name="The Broad Institute Genome Sequencing Center for Infectious Disease"/>
            <person name="Wu L."/>
            <person name="Ma J."/>
        </authorList>
    </citation>
    <scope>NUCLEOTIDE SEQUENCE [LARGE SCALE GENOMIC DNA]</scope>
    <source>
        <strain evidence="3">JCM 17460</strain>
    </source>
</reference>
<organism evidence="2 3">
    <name type="scientific">Nocardioides daeguensis</name>
    <dbReference type="NCBI Taxonomy" id="908359"/>
    <lineage>
        <taxon>Bacteria</taxon>
        <taxon>Bacillati</taxon>
        <taxon>Actinomycetota</taxon>
        <taxon>Actinomycetes</taxon>
        <taxon>Propionibacteriales</taxon>
        <taxon>Nocardioidaceae</taxon>
        <taxon>Nocardioides</taxon>
    </lineage>
</organism>
<dbReference type="Pfam" id="PF02470">
    <property type="entry name" value="MlaD"/>
    <property type="match status" value="1"/>
</dbReference>
<dbReference type="Proteomes" id="UP001500301">
    <property type="component" value="Unassembled WGS sequence"/>
</dbReference>
<dbReference type="EMBL" id="BAABBB010000009">
    <property type="protein sequence ID" value="GAA3528174.1"/>
    <property type="molecule type" value="Genomic_DNA"/>
</dbReference>
<evidence type="ECO:0000313" key="2">
    <source>
        <dbReference type="EMBL" id="GAA3528174.1"/>
    </source>
</evidence>
<keyword evidence="3" id="KW-1185">Reference proteome</keyword>